<feature type="region of interest" description="Disordered" evidence="2">
    <location>
        <begin position="376"/>
        <end position="410"/>
    </location>
</feature>
<evidence type="ECO:0000313" key="4">
    <source>
        <dbReference type="Proteomes" id="UP000193642"/>
    </source>
</evidence>
<evidence type="ECO:0000256" key="2">
    <source>
        <dbReference type="SAM" id="MobiDB-lite"/>
    </source>
</evidence>
<feature type="compositionally biased region" description="Low complexity" evidence="2">
    <location>
        <begin position="264"/>
        <end position="291"/>
    </location>
</feature>
<evidence type="ECO:0000313" key="3">
    <source>
        <dbReference type="EMBL" id="ORY37486.1"/>
    </source>
</evidence>
<gene>
    <name evidence="3" type="ORF">BCR33DRAFT_721531</name>
</gene>
<dbReference type="OrthoDB" id="10501193at2759"/>
<evidence type="ECO:0008006" key="5">
    <source>
        <dbReference type="Google" id="ProtNLM"/>
    </source>
</evidence>
<feature type="region of interest" description="Disordered" evidence="2">
    <location>
        <begin position="142"/>
        <end position="174"/>
    </location>
</feature>
<comment type="caution">
    <text evidence="3">The sequence shown here is derived from an EMBL/GenBank/DDBJ whole genome shotgun (WGS) entry which is preliminary data.</text>
</comment>
<feature type="compositionally biased region" description="Polar residues" evidence="2">
    <location>
        <begin position="144"/>
        <end position="154"/>
    </location>
</feature>
<keyword evidence="4" id="KW-1185">Reference proteome</keyword>
<reference evidence="3 4" key="1">
    <citation type="submission" date="2016-07" db="EMBL/GenBank/DDBJ databases">
        <title>Pervasive Adenine N6-methylation of Active Genes in Fungi.</title>
        <authorList>
            <consortium name="DOE Joint Genome Institute"/>
            <person name="Mondo S.J."/>
            <person name="Dannebaum R.O."/>
            <person name="Kuo R.C."/>
            <person name="Labutti K."/>
            <person name="Haridas S."/>
            <person name="Kuo A."/>
            <person name="Salamov A."/>
            <person name="Ahrendt S.R."/>
            <person name="Lipzen A."/>
            <person name="Sullivan W."/>
            <person name="Andreopoulos W.B."/>
            <person name="Clum A."/>
            <person name="Lindquist E."/>
            <person name="Daum C."/>
            <person name="Ramamoorthy G.K."/>
            <person name="Gryganskyi A."/>
            <person name="Culley D."/>
            <person name="Magnuson J.K."/>
            <person name="James T.Y."/>
            <person name="O'Malley M.A."/>
            <person name="Stajich J.E."/>
            <person name="Spatafora J.W."/>
            <person name="Visel A."/>
            <person name="Grigoriev I.V."/>
        </authorList>
    </citation>
    <scope>NUCLEOTIDE SEQUENCE [LARGE SCALE GENOMIC DNA]</scope>
    <source>
        <strain evidence="3 4">JEL800</strain>
    </source>
</reference>
<dbReference type="AlphaFoldDB" id="A0A1Y2BRW4"/>
<evidence type="ECO:0000256" key="1">
    <source>
        <dbReference type="SAM" id="Coils"/>
    </source>
</evidence>
<accession>A0A1Y2BRW4</accession>
<dbReference type="Proteomes" id="UP000193642">
    <property type="component" value="Unassembled WGS sequence"/>
</dbReference>
<protein>
    <recommendedName>
        <fullName evidence="5">C2H2-type domain-containing protein</fullName>
    </recommendedName>
</protein>
<feature type="compositionally biased region" description="Low complexity" evidence="2">
    <location>
        <begin position="380"/>
        <end position="400"/>
    </location>
</feature>
<feature type="coiled-coil region" evidence="1">
    <location>
        <begin position="6"/>
        <end position="40"/>
    </location>
</feature>
<dbReference type="EMBL" id="MCGO01000050">
    <property type="protein sequence ID" value="ORY37486.1"/>
    <property type="molecule type" value="Genomic_DNA"/>
</dbReference>
<organism evidence="3 4">
    <name type="scientific">Rhizoclosmatium globosum</name>
    <dbReference type="NCBI Taxonomy" id="329046"/>
    <lineage>
        <taxon>Eukaryota</taxon>
        <taxon>Fungi</taxon>
        <taxon>Fungi incertae sedis</taxon>
        <taxon>Chytridiomycota</taxon>
        <taxon>Chytridiomycota incertae sedis</taxon>
        <taxon>Chytridiomycetes</taxon>
        <taxon>Chytridiales</taxon>
        <taxon>Chytriomycetaceae</taxon>
        <taxon>Rhizoclosmatium</taxon>
    </lineage>
</organism>
<feature type="compositionally biased region" description="Acidic residues" evidence="2">
    <location>
        <begin position="159"/>
        <end position="168"/>
    </location>
</feature>
<feature type="region of interest" description="Disordered" evidence="2">
    <location>
        <begin position="261"/>
        <end position="299"/>
    </location>
</feature>
<keyword evidence="1" id="KW-0175">Coiled coil</keyword>
<name>A0A1Y2BRW4_9FUNG</name>
<sequence>MDPIQVQVQEGEVASLRQRVSELEAALAEARSVIAECKCKCATGGATPTTALGLDTLQSSSSSNTVTEHTNWLALVRRKYPHFKTSGPDYPPIKAALRAFQTKHNLLPPQGSKQGSSKVHSIPPHLHSEFLSVVERVANAHLSRPQSPMNPSITQQPEDQQEEQEVDEIPPSKKLKSEIFMCPEKNCHRTEPFETYNRLVSHQSMYHGAHTTVTLRDGTDIVVKRNADHKLLCPACQVGIRASNQFAKHARECQGDLIPLIPLSPNSTSRTSTTPAPTPSAPTTSNSTTTPRPTPQTDTLPWLTLLRTLDPSIRATTASSTYRAAQRYAFQFRRLHSLDISNRVAVSIPKHLHAEFCTGVTRVLLEKGIHLNKNAASSISTNNPGNTASSSSSSSSTSSPTPAPTQEIDMTDRVHYETLLKDVLSTYPDLSPDYKLAIKRGVVAFLEEQLDEAQVQACVFGGGGGGDVEEVGDVFVPCYYMEEFIEWVRDQFVALGLLDAE</sequence>
<proteinExistence type="predicted"/>